<accession>A0A314YE46</accession>
<evidence type="ECO:0000313" key="1">
    <source>
        <dbReference type="EMBL" id="PQQ02394.1"/>
    </source>
</evidence>
<keyword evidence="2" id="KW-1185">Reference proteome</keyword>
<gene>
    <name evidence="1" type="ORF">Pyn_26280</name>
</gene>
<protein>
    <submittedName>
        <fullName evidence="1">Uncharacterized protein</fullName>
    </submittedName>
</protein>
<proteinExistence type="predicted"/>
<evidence type="ECO:0000313" key="2">
    <source>
        <dbReference type="Proteomes" id="UP000250321"/>
    </source>
</evidence>
<organism evidence="1 2">
    <name type="scientific">Prunus yedoensis var. nudiflora</name>
    <dbReference type="NCBI Taxonomy" id="2094558"/>
    <lineage>
        <taxon>Eukaryota</taxon>
        <taxon>Viridiplantae</taxon>
        <taxon>Streptophyta</taxon>
        <taxon>Embryophyta</taxon>
        <taxon>Tracheophyta</taxon>
        <taxon>Spermatophyta</taxon>
        <taxon>Magnoliopsida</taxon>
        <taxon>eudicotyledons</taxon>
        <taxon>Gunneridae</taxon>
        <taxon>Pentapetalae</taxon>
        <taxon>rosids</taxon>
        <taxon>fabids</taxon>
        <taxon>Rosales</taxon>
        <taxon>Rosaceae</taxon>
        <taxon>Amygdaloideae</taxon>
        <taxon>Amygdaleae</taxon>
        <taxon>Prunus</taxon>
    </lineage>
</organism>
<comment type="caution">
    <text evidence="1">The sequence shown here is derived from an EMBL/GenBank/DDBJ whole genome shotgun (WGS) entry which is preliminary data.</text>
</comment>
<sequence length="148" mass="16533">MRSEFQSVIISLSTFGVRGMFPWLTLLVGMDRNSLEFIVTAKIDRSGSSCARRSLLPPSHWLSKLKGKTSEKVAEEIALRKKNMLEMNSIFVEQYEELLFVAELVRGTNWEGQIAVAANIATSKKAALVAKAKDHHLKADVAPPLYKE</sequence>
<dbReference type="EMBL" id="PJQY01001471">
    <property type="protein sequence ID" value="PQQ02394.1"/>
    <property type="molecule type" value="Genomic_DNA"/>
</dbReference>
<dbReference type="Proteomes" id="UP000250321">
    <property type="component" value="Unassembled WGS sequence"/>
</dbReference>
<name>A0A314YE46_PRUYE</name>
<reference evidence="1 2" key="1">
    <citation type="submission" date="2018-02" db="EMBL/GenBank/DDBJ databases">
        <title>Draft genome of wild Prunus yedoensis var. nudiflora.</title>
        <authorList>
            <person name="Baek S."/>
            <person name="Kim J.-H."/>
            <person name="Choi K."/>
            <person name="Kim G.-B."/>
            <person name="Cho A."/>
            <person name="Jang H."/>
            <person name="Shin C.-H."/>
            <person name="Yu H.-J."/>
            <person name="Mun J.-H."/>
        </authorList>
    </citation>
    <scope>NUCLEOTIDE SEQUENCE [LARGE SCALE GENOMIC DNA]</scope>
    <source>
        <strain evidence="2">cv. Jeju island</strain>
        <tissue evidence="1">Leaf</tissue>
    </source>
</reference>
<dbReference type="AlphaFoldDB" id="A0A314YE46"/>
<dbReference type="OrthoDB" id="1174119at2759"/>